<keyword evidence="2" id="KW-0472">Membrane</keyword>
<keyword evidence="2" id="KW-1133">Transmembrane helix</keyword>
<proteinExistence type="predicted"/>
<protein>
    <submittedName>
        <fullName evidence="3">Retrovirus-related Env polyprotein from transposon gypsy</fullName>
    </submittedName>
</protein>
<keyword evidence="1" id="KW-0175">Coiled coil</keyword>
<sequence>MTEAQLIESNNRQVVINTRTQEQINALTSTVNELLKEAKKEKIDTAHLFEILLNRNRIMITEIQNIMLAITLAKIKVVNPVIIDNEGLKSILVGPITDIAITELMEVIHFIIKYPRVKFLCRKVLIFPVVHNGVVLQINENTVVECKSGILAVNNCETTTTSTFCRLTTNTTCALQLHTGGTAHCNTQPSHLNASTIVDDGVIIINDSPTRIAIDETPEKNVSGTYLVTFEDHVFLNGTKYVNRMSRLEKAPGITASPLLNITGHETILSLPYIHRLNNQNLQTIDEIKEELTTVTSRTLAFILGLGVAALISGLAFLWQYKKKTRALHEINLVVKYMATNEDDRVSKGGVVNT</sequence>
<feature type="coiled-coil region" evidence="1">
    <location>
        <begin position="17"/>
        <end position="44"/>
    </location>
</feature>
<dbReference type="AlphaFoldDB" id="A0A0A1XN32"/>
<evidence type="ECO:0000313" key="3">
    <source>
        <dbReference type="EMBL" id="JAD11988.1"/>
    </source>
</evidence>
<evidence type="ECO:0000256" key="1">
    <source>
        <dbReference type="SAM" id="Coils"/>
    </source>
</evidence>
<gene>
    <name evidence="3" type="primary">env_2</name>
    <name evidence="3" type="ORF">g.43158</name>
</gene>
<reference evidence="3" key="2">
    <citation type="journal article" date="2015" name="Gigascience">
        <title>Reconstructing a comprehensive transcriptome assembly of a white-pupal translocated strain of the pest fruit fly Bactrocera cucurbitae.</title>
        <authorList>
            <person name="Sim S.B."/>
            <person name="Calla B."/>
            <person name="Hall B."/>
            <person name="DeRego T."/>
            <person name="Geib S.M."/>
        </authorList>
    </citation>
    <scope>NUCLEOTIDE SEQUENCE</scope>
</reference>
<evidence type="ECO:0000256" key="2">
    <source>
        <dbReference type="SAM" id="Phobius"/>
    </source>
</evidence>
<accession>A0A0A1XN32</accession>
<keyword evidence="2" id="KW-0812">Transmembrane</keyword>
<dbReference type="Pfam" id="PF07253">
    <property type="entry name" value="Gypsy"/>
    <property type="match status" value="1"/>
</dbReference>
<name>A0A0A1XN32_ZEUCU</name>
<dbReference type="InterPro" id="IPR009882">
    <property type="entry name" value="Gypsy"/>
</dbReference>
<organism evidence="3">
    <name type="scientific">Zeugodacus cucurbitae</name>
    <name type="common">Melon fruit fly</name>
    <name type="synonym">Bactrocera cucurbitae</name>
    <dbReference type="NCBI Taxonomy" id="28588"/>
    <lineage>
        <taxon>Eukaryota</taxon>
        <taxon>Metazoa</taxon>
        <taxon>Ecdysozoa</taxon>
        <taxon>Arthropoda</taxon>
        <taxon>Hexapoda</taxon>
        <taxon>Insecta</taxon>
        <taxon>Pterygota</taxon>
        <taxon>Neoptera</taxon>
        <taxon>Endopterygota</taxon>
        <taxon>Diptera</taxon>
        <taxon>Brachycera</taxon>
        <taxon>Muscomorpha</taxon>
        <taxon>Tephritoidea</taxon>
        <taxon>Tephritidae</taxon>
        <taxon>Zeugodacus</taxon>
        <taxon>Zeugodacus</taxon>
    </lineage>
</organism>
<dbReference type="EMBL" id="GBXI01002304">
    <property type="protein sequence ID" value="JAD11988.1"/>
    <property type="molecule type" value="Transcribed_RNA"/>
</dbReference>
<reference evidence="3" key="1">
    <citation type="submission" date="2014-11" db="EMBL/GenBank/DDBJ databases">
        <authorList>
            <person name="Geib S."/>
        </authorList>
    </citation>
    <scope>NUCLEOTIDE SEQUENCE</scope>
</reference>
<feature type="transmembrane region" description="Helical" evidence="2">
    <location>
        <begin position="300"/>
        <end position="319"/>
    </location>
</feature>